<name>A0A3B7LYS2_9GAMM</name>
<reference evidence="2" key="1">
    <citation type="submission" date="2018-09" db="EMBL/GenBank/DDBJ databases">
        <title>The complete genome of Acinetobacter sp. strain WCHAc010005.</title>
        <authorList>
            <person name="Hu Y."/>
            <person name="Long H."/>
            <person name="Feng Y."/>
            <person name="Zong Z."/>
        </authorList>
    </citation>
    <scope>NUCLEOTIDE SEQUENCE [LARGE SCALE GENOMIC DNA]</scope>
    <source>
        <strain evidence="2">WCHAc010005</strain>
    </source>
</reference>
<dbReference type="AlphaFoldDB" id="A0A3B7LYS2"/>
<organism evidence="1 2">
    <name type="scientific">Acinetobacter chinensis</name>
    <dbReference type="NCBI Taxonomy" id="2004650"/>
    <lineage>
        <taxon>Bacteria</taxon>
        <taxon>Pseudomonadati</taxon>
        <taxon>Pseudomonadota</taxon>
        <taxon>Gammaproteobacteria</taxon>
        <taxon>Moraxellales</taxon>
        <taxon>Moraxellaceae</taxon>
        <taxon>Acinetobacter</taxon>
    </lineage>
</organism>
<gene>
    <name evidence="1" type="ORF">CDG60_11575</name>
</gene>
<accession>A0A3B7LYS2</accession>
<dbReference type="EMBL" id="CP032134">
    <property type="protein sequence ID" value="AXY57145.1"/>
    <property type="molecule type" value="Genomic_DNA"/>
</dbReference>
<proteinExistence type="predicted"/>
<protein>
    <submittedName>
        <fullName evidence="1">Uncharacterized protein</fullName>
    </submittedName>
</protein>
<dbReference type="RefSeq" id="WP_087512520.1">
    <property type="nucleotide sequence ID" value="NZ_CP032134.1"/>
</dbReference>
<evidence type="ECO:0000313" key="1">
    <source>
        <dbReference type="EMBL" id="AXY57145.1"/>
    </source>
</evidence>
<dbReference type="Proteomes" id="UP000263753">
    <property type="component" value="Chromosome"/>
</dbReference>
<sequence>MKHILNIAVFGLSLSIQDQFKISIKSALPAGVQVYWAGLSEPNIDLFLINEAFYDSHNIQKIIEQQKPVVFKLVRSNESGGQLQGDTLFYPILQTDDLRAALQSLFFDYEPVSRQVSSLEILQGEKGIQGLENVFHEVFLPRNGYIQLFDAYGPIALVDCMTERVWPVQEHNGRSLNMTLNQSYATGQQALDITRNQHAQDLRIWLWQMLMQSSEIRMNDIPLSESFRLEMWPQFEKGLQRRELLKIASCFSLGANLKDVHQALNLSAERVGRFVAVAQLLNMGKSIRAEDAEFRVSAEKNSAEEHHAIRSFFGKLRKKLGL</sequence>
<dbReference type="KEGG" id="achi:CDG60_11575"/>
<evidence type="ECO:0000313" key="2">
    <source>
        <dbReference type="Proteomes" id="UP000263753"/>
    </source>
</evidence>